<dbReference type="PIRSF" id="PIRSF016838">
    <property type="entry name" value="PafC"/>
    <property type="match status" value="1"/>
</dbReference>
<reference evidence="4 5" key="1">
    <citation type="submission" date="2015-06" db="EMBL/GenBank/DDBJ databases">
        <authorList>
            <person name="Wibberg Daniel"/>
        </authorList>
    </citation>
    <scope>NUCLEOTIDE SEQUENCE [LARGE SCALE GENOMIC DNA]</scope>
    <source>
        <strain evidence="4 5">T3/55T</strain>
    </source>
</reference>
<organism evidence="4 5">
    <name type="scientific">Herbinix hemicellulosilytica</name>
    <dbReference type="NCBI Taxonomy" id="1564487"/>
    <lineage>
        <taxon>Bacteria</taxon>
        <taxon>Bacillati</taxon>
        <taxon>Bacillota</taxon>
        <taxon>Clostridia</taxon>
        <taxon>Lachnospirales</taxon>
        <taxon>Lachnospiraceae</taxon>
        <taxon>Herbinix</taxon>
    </lineage>
</organism>
<dbReference type="InterPro" id="IPR036388">
    <property type="entry name" value="WH-like_DNA-bd_sf"/>
</dbReference>
<dbReference type="Proteomes" id="UP000236497">
    <property type="component" value="Unassembled WGS sequence"/>
</dbReference>
<evidence type="ECO:0000259" key="3">
    <source>
        <dbReference type="PROSITE" id="PS51000"/>
    </source>
</evidence>
<dbReference type="InterPro" id="IPR001034">
    <property type="entry name" value="DeoR_HTH"/>
</dbReference>
<keyword evidence="1" id="KW-0805">Transcription regulation</keyword>
<protein>
    <recommendedName>
        <fullName evidence="3">HTH deoR-type domain-containing protein</fullName>
    </recommendedName>
</protein>
<dbReference type="Gene3D" id="1.10.10.10">
    <property type="entry name" value="Winged helix-like DNA-binding domain superfamily/Winged helix DNA-binding domain"/>
    <property type="match status" value="1"/>
</dbReference>
<dbReference type="InterPro" id="IPR026881">
    <property type="entry name" value="WYL_dom"/>
</dbReference>
<dbReference type="InterPro" id="IPR051534">
    <property type="entry name" value="CBASS_pafABC_assoc_protein"/>
</dbReference>
<dbReference type="GO" id="GO:0003700">
    <property type="term" value="F:DNA-binding transcription factor activity"/>
    <property type="evidence" value="ECO:0007669"/>
    <property type="project" value="InterPro"/>
</dbReference>
<dbReference type="Pfam" id="PF08279">
    <property type="entry name" value="HTH_11"/>
    <property type="match status" value="1"/>
</dbReference>
<dbReference type="EMBL" id="CVTD020000010">
    <property type="protein sequence ID" value="CRZ33991.1"/>
    <property type="molecule type" value="Genomic_DNA"/>
</dbReference>
<dbReference type="RefSeq" id="WP_103202118.1">
    <property type="nucleotide sequence ID" value="NZ_CVTD020000010.1"/>
</dbReference>
<dbReference type="PROSITE" id="PS52050">
    <property type="entry name" value="WYL"/>
    <property type="match status" value="1"/>
</dbReference>
<proteinExistence type="predicted"/>
<dbReference type="AlphaFoldDB" id="A0A0H5SGR5"/>
<dbReference type="OrthoDB" id="9815009at2"/>
<dbReference type="PANTHER" id="PTHR34580">
    <property type="match status" value="1"/>
</dbReference>
<evidence type="ECO:0000313" key="4">
    <source>
        <dbReference type="EMBL" id="CRZ33991.1"/>
    </source>
</evidence>
<dbReference type="PROSITE" id="PS51000">
    <property type="entry name" value="HTH_DEOR_2"/>
    <property type="match status" value="1"/>
</dbReference>
<dbReference type="Pfam" id="PF13280">
    <property type="entry name" value="WYL"/>
    <property type="match status" value="1"/>
</dbReference>
<evidence type="ECO:0000313" key="5">
    <source>
        <dbReference type="Proteomes" id="UP000236497"/>
    </source>
</evidence>
<sequence>MKIDRLIGIITVLQQKKKVTAPYLAKKFEVSRRTINRDIEDICRAGIPIVTTQGKGGGISIMEGFNLDTKIFTSEELQAIFTGLKSIDSISSTSYADKLKSKFSGKDSVIPVSDNIIIDLSTYYKDSLAKKIELLKKAINQKRLVSFRYYYSKGEADKLIEPYLNMFKWSSWYLFGYCTERHDFRLYKLNRLWNLHITETEYVFRKIPEHISDFDGHFPDYYVITAVFDSSEKYRLIEEYGVGCYTETEEGQLLFKRGFTNRDVLISWLLSFGDKVEVLEPAEVREEIKKIAENIIRKYK</sequence>
<keyword evidence="5" id="KW-1185">Reference proteome</keyword>
<dbReference type="InterPro" id="IPR036390">
    <property type="entry name" value="WH_DNA-bd_sf"/>
</dbReference>
<dbReference type="InterPro" id="IPR057727">
    <property type="entry name" value="WCX_dom"/>
</dbReference>
<keyword evidence="2" id="KW-0804">Transcription</keyword>
<accession>A0A0H5SGR5</accession>
<dbReference type="SUPFAM" id="SSF46785">
    <property type="entry name" value="Winged helix' DNA-binding domain"/>
    <property type="match status" value="1"/>
</dbReference>
<evidence type="ECO:0000256" key="2">
    <source>
        <dbReference type="ARBA" id="ARBA00023163"/>
    </source>
</evidence>
<dbReference type="InterPro" id="IPR028349">
    <property type="entry name" value="PafC-like"/>
</dbReference>
<feature type="domain" description="HTH deoR-type" evidence="3">
    <location>
        <begin position="2"/>
        <end position="60"/>
    </location>
</feature>
<name>A0A0H5SGR5_HERHM</name>
<evidence type="ECO:0000256" key="1">
    <source>
        <dbReference type="ARBA" id="ARBA00023015"/>
    </source>
</evidence>
<gene>
    <name evidence="4" type="ORF">HHT355_0788</name>
</gene>
<dbReference type="Pfam" id="PF25583">
    <property type="entry name" value="WCX"/>
    <property type="match status" value="1"/>
</dbReference>
<dbReference type="PANTHER" id="PTHR34580:SF1">
    <property type="entry name" value="PROTEIN PAFC"/>
    <property type="match status" value="1"/>
</dbReference>
<dbReference type="InterPro" id="IPR013196">
    <property type="entry name" value="HTH_11"/>
</dbReference>